<dbReference type="EC" id="1.8.4.11" evidence="5"/>
<dbReference type="SUPFAM" id="SSF55068">
    <property type="entry name" value="Peptide methionine sulfoxide reductase"/>
    <property type="match status" value="1"/>
</dbReference>
<evidence type="ECO:0000256" key="1">
    <source>
        <dbReference type="ARBA" id="ARBA00005591"/>
    </source>
</evidence>
<dbReference type="PANTHER" id="PTHR43774:SF1">
    <property type="entry name" value="PEPTIDE METHIONINE SULFOXIDE REDUCTASE MSRA 2"/>
    <property type="match status" value="1"/>
</dbReference>
<protein>
    <recommendedName>
        <fullName evidence="5">Peptide methionine sulfoxide reductase MsrA</fullName>
        <shortName evidence="5">Protein-methionine-S-oxide reductase</shortName>
        <ecNumber evidence="5">1.8.4.11</ecNumber>
    </recommendedName>
    <alternativeName>
        <fullName evidence="5">Peptide-methionine (S)-S-oxide reductase</fullName>
        <shortName evidence="5">Peptide Met(O) reductase</shortName>
    </alternativeName>
</protein>
<comment type="catalytic activity">
    <reaction evidence="4 5">
        <text>[thioredoxin]-disulfide + L-methionine + H2O = L-methionine (S)-S-oxide + [thioredoxin]-dithiol</text>
        <dbReference type="Rhea" id="RHEA:19993"/>
        <dbReference type="Rhea" id="RHEA-COMP:10698"/>
        <dbReference type="Rhea" id="RHEA-COMP:10700"/>
        <dbReference type="ChEBI" id="CHEBI:15377"/>
        <dbReference type="ChEBI" id="CHEBI:29950"/>
        <dbReference type="ChEBI" id="CHEBI:50058"/>
        <dbReference type="ChEBI" id="CHEBI:57844"/>
        <dbReference type="ChEBI" id="CHEBI:58772"/>
        <dbReference type="EC" id="1.8.4.11"/>
    </reaction>
</comment>
<dbReference type="InterPro" id="IPR015046">
    <property type="entry name" value="LciA_Immunity-like"/>
</dbReference>
<name>A0ABQ5JRU5_9LACO</name>
<sequence>MSDQASLSSLYNLILTSGTRDFERQQLVVAKNAIEQGQSAKQALANLEVTLRPLAVRNNLSPDVTDFYQQLVEPTRPVATFDLSAHQADDLPYQQRAIFAGGCFWCMVSPFDQRPGIISVVSGYTGGHVNHPTYEQVMSQTTGHVEAVEIIFDTRQITYAQLVDIYWQLIDPTDAEGQVNDRGISYRPIIFVQNDQQRAIAEASKQRVIDSGRYHHPIVVEIQPAQTFWPAENFHQDFYRKQPQRYRAIERERKRFLAFQRLQNKTYRLTHRV</sequence>
<dbReference type="Gene3D" id="3.30.1060.10">
    <property type="entry name" value="Peptide methionine sulphoxide reductase MsrA"/>
    <property type="match status" value="1"/>
</dbReference>
<dbReference type="InterPro" id="IPR036509">
    <property type="entry name" value="Met_Sox_Rdtase_MsrA_sf"/>
</dbReference>
<dbReference type="Pfam" id="PF08951">
    <property type="entry name" value="EntA_Immun"/>
    <property type="match status" value="1"/>
</dbReference>
<evidence type="ECO:0000313" key="7">
    <source>
        <dbReference type="EMBL" id="GKT06134.1"/>
    </source>
</evidence>
<comment type="catalytic activity">
    <reaction evidence="3 5">
        <text>L-methionyl-[protein] + [thioredoxin]-disulfide + H2O = L-methionyl-(S)-S-oxide-[protein] + [thioredoxin]-dithiol</text>
        <dbReference type="Rhea" id="RHEA:14217"/>
        <dbReference type="Rhea" id="RHEA-COMP:10698"/>
        <dbReference type="Rhea" id="RHEA-COMP:10700"/>
        <dbReference type="Rhea" id="RHEA-COMP:12313"/>
        <dbReference type="Rhea" id="RHEA-COMP:12315"/>
        <dbReference type="ChEBI" id="CHEBI:15377"/>
        <dbReference type="ChEBI" id="CHEBI:16044"/>
        <dbReference type="ChEBI" id="CHEBI:29950"/>
        <dbReference type="ChEBI" id="CHEBI:44120"/>
        <dbReference type="ChEBI" id="CHEBI:50058"/>
        <dbReference type="EC" id="1.8.4.11"/>
    </reaction>
</comment>
<proteinExistence type="inferred from homology"/>
<dbReference type="Pfam" id="PF01625">
    <property type="entry name" value="PMSR"/>
    <property type="match status" value="1"/>
</dbReference>
<dbReference type="InterPro" id="IPR002569">
    <property type="entry name" value="Met_Sox_Rdtase_MsrA_dom"/>
</dbReference>
<keyword evidence="8" id="KW-1185">Reference proteome</keyword>
<accession>A0ABQ5JRU5</accession>
<dbReference type="Proteomes" id="UP001628078">
    <property type="component" value="Unassembled WGS sequence"/>
</dbReference>
<feature type="active site" evidence="5">
    <location>
        <position position="103"/>
    </location>
</feature>
<dbReference type="PANTHER" id="PTHR43774">
    <property type="entry name" value="PEPTIDE METHIONINE SULFOXIDE REDUCTASE"/>
    <property type="match status" value="1"/>
</dbReference>
<comment type="function">
    <text evidence="5">Has an important function as a repair enzyme for proteins that have been inactivated by oxidation. Catalyzes the reversible oxidation-reduction of methionine sulfoxide in proteins to methionine.</text>
</comment>
<evidence type="ECO:0000256" key="4">
    <source>
        <dbReference type="ARBA" id="ARBA00048782"/>
    </source>
</evidence>
<comment type="caution">
    <text evidence="7">The sequence shown here is derived from an EMBL/GenBank/DDBJ whole genome shotgun (WGS) entry which is preliminary data.</text>
</comment>
<comment type="similarity">
    <text evidence="1 5">Belongs to the MsrA Met sulfoxide reductase family.</text>
</comment>
<feature type="domain" description="Peptide methionine sulphoxide reductase MsrA" evidence="6">
    <location>
        <begin position="97"/>
        <end position="247"/>
    </location>
</feature>
<dbReference type="NCBIfam" id="TIGR00401">
    <property type="entry name" value="msrA"/>
    <property type="match status" value="1"/>
</dbReference>
<dbReference type="CDD" id="cd21059">
    <property type="entry name" value="LciA-like"/>
    <property type="match status" value="1"/>
</dbReference>
<organism evidence="7 8">
    <name type="scientific">Furfurilactobacillus curtus</name>
    <dbReference type="NCBI Taxonomy" id="1746200"/>
    <lineage>
        <taxon>Bacteria</taxon>
        <taxon>Bacillati</taxon>
        <taxon>Bacillota</taxon>
        <taxon>Bacilli</taxon>
        <taxon>Lactobacillales</taxon>
        <taxon>Lactobacillaceae</taxon>
        <taxon>Furfurilactobacillus</taxon>
    </lineage>
</organism>
<dbReference type="RefSeq" id="WP_407884013.1">
    <property type="nucleotide sequence ID" value="NZ_BQXO01000003.1"/>
</dbReference>
<gene>
    <name evidence="7" type="primary">msrA2</name>
    <name evidence="5" type="synonym">msrA</name>
    <name evidence="7" type="ORF">JCM31185_14220</name>
</gene>
<evidence type="ECO:0000313" key="8">
    <source>
        <dbReference type="Proteomes" id="UP001628078"/>
    </source>
</evidence>
<dbReference type="HAMAP" id="MF_01401">
    <property type="entry name" value="MsrA"/>
    <property type="match status" value="1"/>
</dbReference>
<evidence type="ECO:0000259" key="6">
    <source>
        <dbReference type="Pfam" id="PF01625"/>
    </source>
</evidence>
<reference evidence="7 8" key="1">
    <citation type="submission" date="2022-03" db="EMBL/GenBank/DDBJ databases">
        <title>Draft genome sequence of Furfurilactobacillus curtus JCM 31185.</title>
        <authorList>
            <person name="Suzuki S."/>
            <person name="Endo A."/>
            <person name="Kajikawa A."/>
        </authorList>
    </citation>
    <scope>NUCLEOTIDE SEQUENCE [LARGE SCALE GENOMIC DNA]</scope>
    <source>
        <strain evidence="7 8">JCM 31185</strain>
    </source>
</reference>
<keyword evidence="2 5" id="KW-0560">Oxidoreductase</keyword>
<evidence type="ECO:0000256" key="5">
    <source>
        <dbReference type="HAMAP-Rule" id="MF_01401"/>
    </source>
</evidence>
<dbReference type="EMBL" id="BQXO01000003">
    <property type="protein sequence ID" value="GKT06134.1"/>
    <property type="molecule type" value="Genomic_DNA"/>
</dbReference>
<evidence type="ECO:0000256" key="2">
    <source>
        <dbReference type="ARBA" id="ARBA00023002"/>
    </source>
</evidence>
<evidence type="ECO:0000256" key="3">
    <source>
        <dbReference type="ARBA" id="ARBA00047806"/>
    </source>
</evidence>